<dbReference type="PROSITE" id="PS51318">
    <property type="entry name" value="TAT"/>
    <property type="match status" value="1"/>
</dbReference>
<name>A0A974S720_9CAUL</name>
<gene>
    <name evidence="1" type="ORF">JKL49_18270</name>
</gene>
<sequence>MSLYIPSMARRQLLRGAASLAGLALAPAAIGGAVLAAPSLADNPFSLGVASGEPTANGVVL</sequence>
<organism evidence="1">
    <name type="scientific">Phenylobacterium glaciei</name>
    <dbReference type="NCBI Taxonomy" id="2803784"/>
    <lineage>
        <taxon>Bacteria</taxon>
        <taxon>Pseudomonadati</taxon>
        <taxon>Pseudomonadota</taxon>
        <taxon>Alphaproteobacteria</taxon>
        <taxon>Caulobacterales</taxon>
        <taxon>Caulobacteraceae</taxon>
        <taxon>Phenylobacterium</taxon>
    </lineage>
</organism>
<proteinExistence type="predicted"/>
<dbReference type="EMBL" id="CP068570">
    <property type="protein sequence ID" value="QQZ49100.1"/>
    <property type="molecule type" value="Genomic_DNA"/>
</dbReference>
<protein>
    <submittedName>
        <fullName evidence="1">Uncharacterized protein</fullName>
    </submittedName>
</protein>
<dbReference type="AlphaFoldDB" id="A0A974S720"/>
<dbReference type="InterPro" id="IPR006311">
    <property type="entry name" value="TAT_signal"/>
</dbReference>
<accession>A0A974S720</accession>
<reference evidence="1" key="1">
    <citation type="submission" date="2021-01" db="EMBL/GenBank/DDBJ databases">
        <title>Genome sequence of Phenylobacterium sp. 20VBR1 isolated from a valley glaceir, Ny-Alesund, Svalbard.</title>
        <authorList>
            <person name="Thomas F.A."/>
            <person name="Krishnan K.P."/>
            <person name="Sinha R.K."/>
        </authorList>
    </citation>
    <scope>NUCLEOTIDE SEQUENCE</scope>
    <source>
        <strain evidence="1">20VBR1</strain>
    </source>
</reference>
<evidence type="ECO:0000313" key="1">
    <source>
        <dbReference type="EMBL" id="QQZ49100.1"/>
    </source>
</evidence>